<gene>
    <name evidence="9" type="ordered locus">Adeh_2351</name>
</gene>
<evidence type="ECO:0000313" key="9">
    <source>
        <dbReference type="EMBL" id="ABC82121.1"/>
    </source>
</evidence>
<dbReference type="EMBL" id="CP000251">
    <property type="protein sequence ID" value="ABC82121.1"/>
    <property type="molecule type" value="Genomic_DNA"/>
</dbReference>
<dbReference type="OrthoDB" id="9801622at2"/>
<evidence type="ECO:0000256" key="1">
    <source>
        <dbReference type="ARBA" id="ARBA00004651"/>
    </source>
</evidence>
<evidence type="ECO:0000256" key="2">
    <source>
        <dbReference type="ARBA" id="ARBA00010792"/>
    </source>
</evidence>
<organism evidence="9 10">
    <name type="scientific">Anaeromyxobacter dehalogenans (strain 2CP-C)</name>
    <dbReference type="NCBI Taxonomy" id="290397"/>
    <lineage>
        <taxon>Bacteria</taxon>
        <taxon>Pseudomonadati</taxon>
        <taxon>Myxococcota</taxon>
        <taxon>Myxococcia</taxon>
        <taxon>Myxococcales</taxon>
        <taxon>Cystobacterineae</taxon>
        <taxon>Anaeromyxobacteraceae</taxon>
        <taxon>Anaeromyxobacter</taxon>
    </lineage>
</organism>
<dbReference type="Proteomes" id="UP000001935">
    <property type="component" value="Chromosome"/>
</dbReference>
<dbReference type="KEGG" id="ade:Adeh_2351"/>
<proteinExistence type="inferred from homology"/>
<evidence type="ECO:0000256" key="5">
    <source>
        <dbReference type="ARBA" id="ARBA00022989"/>
    </source>
</evidence>
<dbReference type="PANTHER" id="PTHR30353:SF15">
    <property type="entry name" value="INNER MEMBRANE PROTEIN YABI"/>
    <property type="match status" value="1"/>
</dbReference>
<reference evidence="9 10" key="1">
    <citation type="submission" date="2006-01" db="EMBL/GenBank/DDBJ databases">
        <title>Complete sequence of Anaeromyxobacter dehalogenans 2CP-C.</title>
        <authorList>
            <consortium name="US DOE Joint Genome Institute"/>
            <person name="Copeland A."/>
            <person name="Lucas S."/>
            <person name="Lapidus A."/>
            <person name="Barry K."/>
            <person name="Detter J.C."/>
            <person name="Glavina T."/>
            <person name="Hammon N."/>
            <person name="Israni S."/>
            <person name="Pitluck S."/>
            <person name="Brettin T."/>
            <person name="Bruce D."/>
            <person name="Han C."/>
            <person name="Tapia R."/>
            <person name="Gilna P."/>
            <person name="Kiss H."/>
            <person name="Schmutz J."/>
            <person name="Larimer F."/>
            <person name="Land M."/>
            <person name="Kyrpides N."/>
            <person name="Anderson I."/>
            <person name="Sanford R.A."/>
            <person name="Ritalahti K.M."/>
            <person name="Thomas H.S."/>
            <person name="Kirby J.R."/>
            <person name="Zhulin I.B."/>
            <person name="Loeffler F.E."/>
            <person name="Richardson P."/>
        </authorList>
    </citation>
    <scope>NUCLEOTIDE SEQUENCE [LARGE SCALE GENOMIC DNA]</scope>
    <source>
        <strain evidence="9 10">2CP-C</strain>
    </source>
</reference>
<evidence type="ECO:0000313" key="10">
    <source>
        <dbReference type="Proteomes" id="UP000001935"/>
    </source>
</evidence>
<dbReference type="Pfam" id="PF09335">
    <property type="entry name" value="VTT_dom"/>
    <property type="match status" value="1"/>
</dbReference>
<keyword evidence="4 7" id="KW-0812">Transmembrane</keyword>
<evidence type="ECO:0000256" key="7">
    <source>
        <dbReference type="RuleBase" id="RU367016"/>
    </source>
</evidence>
<evidence type="ECO:0000256" key="3">
    <source>
        <dbReference type="ARBA" id="ARBA00022475"/>
    </source>
</evidence>
<evidence type="ECO:0000259" key="8">
    <source>
        <dbReference type="Pfam" id="PF09335"/>
    </source>
</evidence>
<accession>Q2IKE4</accession>
<dbReference type="GO" id="GO:0005886">
    <property type="term" value="C:plasma membrane"/>
    <property type="evidence" value="ECO:0007669"/>
    <property type="project" value="UniProtKB-SubCell"/>
</dbReference>
<protein>
    <submittedName>
        <fullName evidence="9">DedA</fullName>
    </submittedName>
</protein>
<keyword evidence="6 7" id="KW-0472">Membrane</keyword>
<feature type="domain" description="VTT" evidence="8">
    <location>
        <begin position="35"/>
        <end position="172"/>
    </location>
</feature>
<dbReference type="PANTHER" id="PTHR30353">
    <property type="entry name" value="INNER MEMBRANE PROTEIN DEDA-RELATED"/>
    <property type="match status" value="1"/>
</dbReference>
<dbReference type="STRING" id="290397.Adeh_2351"/>
<dbReference type="AlphaFoldDB" id="Q2IKE4"/>
<name>Q2IKE4_ANADE</name>
<comment type="subcellular location">
    <subcellularLocation>
        <location evidence="1 7">Cell membrane</location>
        <topology evidence="1 7">Multi-pass membrane protein</topology>
    </subcellularLocation>
</comment>
<dbReference type="HOGENOM" id="CLU_044208_4_1_7"/>
<keyword evidence="3 7" id="KW-1003">Cell membrane</keyword>
<feature type="transmembrane region" description="Helical" evidence="7">
    <location>
        <begin position="189"/>
        <end position="209"/>
    </location>
</feature>
<dbReference type="eggNOG" id="COG0586">
    <property type="taxonomic scope" value="Bacteria"/>
</dbReference>
<dbReference type="InterPro" id="IPR032818">
    <property type="entry name" value="DedA-like"/>
</dbReference>
<feature type="transmembrane region" description="Helical" evidence="7">
    <location>
        <begin position="12"/>
        <end position="32"/>
    </location>
</feature>
<dbReference type="InterPro" id="IPR032816">
    <property type="entry name" value="VTT_dom"/>
</dbReference>
<comment type="similarity">
    <text evidence="2 7">Belongs to the DedA family.</text>
</comment>
<evidence type="ECO:0000256" key="6">
    <source>
        <dbReference type="ARBA" id="ARBA00023136"/>
    </source>
</evidence>
<dbReference type="RefSeq" id="WP_011421403.1">
    <property type="nucleotide sequence ID" value="NC_007760.1"/>
</dbReference>
<sequence length="224" mass="24531">MLERLVELLGGHSLHVGYVFVFAVLVLCGFGLPMPEDVILVTGGVLAWLASDLESASIAAMVRDDGLLFMVAVGLAGILAGDSVIFLAGRKFGARVADFRPLRRMITPEKLEKVEKLMRRRGNVVVVVARYLPGIRMPTYFTAGHARMPYWEFLLFDGAAALVSAPLWVCLGFYFGSNIEEAARLAARFSHYILLGVGVVLLGLLLRWLQTRRAVPASPDGDRD</sequence>
<keyword evidence="5 7" id="KW-1133">Transmembrane helix</keyword>
<feature type="transmembrane region" description="Helical" evidence="7">
    <location>
        <begin position="154"/>
        <end position="177"/>
    </location>
</feature>
<feature type="transmembrane region" description="Helical" evidence="7">
    <location>
        <begin position="67"/>
        <end position="88"/>
    </location>
</feature>
<evidence type="ECO:0000256" key="4">
    <source>
        <dbReference type="ARBA" id="ARBA00022692"/>
    </source>
</evidence>